<dbReference type="InterPro" id="IPR014121">
    <property type="entry name" value="TraN_Ftype"/>
</dbReference>
<keyword evidence="1" id="KW-0732">Signal</keyword>
<evidence type="ECO:0000256" key="1">
    <source>
        <dbReference type="SAM" id="SignalP"/>
    </source>
</evidence>
<protein>
    <submittedName>
        <fullName evidence="2">Conjugal transfer mating pair stabilization protein TraN</fullName>
    </submittedName>
</protein>
<keyword evidence="3" id="KW-1185">Reference proteome</keyword>
<comment type="caution">
    <text evidence="2">The sequence shown here is derived from an EMBL/GenBank/DDBJ whole genome shotgun (WGS) entry which is preliminary data.</text>
</comment>
<proteinExistence type="predicted"/>
<accession>A0ABM9S688</accession>
<name>A0ABM9S688_YEREN</name>
<evidence type="ECO:0000313" key="3">
    <source>
        <dbReference type="Proteomes" id="UP000041601"/>
    </source>
</evidence>
<dbReference type="Pfam" id="PF06986">
    <property type="entry name" value="F_T4SS_TraN"/>
    <property type="match status" value="1"/>
</dbReference>
<reference evidence="2 3" key="1">
    <citation type="submission" date="2015-03" db="EMBL/GenBank/DDBJ databases">
        <authorList>
            <consortium name="Pathogen Informatics"/>
            <person name="Murphy D."/>
        </authorList>
    </citation>
    <scope>NUCLEOTIDE SEQUENCE [LARGE SCALE GENOMIC DNA]</scope>
    <source>
        <strain evidence="2 3">IP05342</strain>
    </source>
</reference>
<dbReference type="Proteomes" id="UP000041601">
    <property type="component" value="Unassembled WGS sequence"/>
</dbReference>
<feature type="signal peptide" evidence="1">
    <location>
        <begin position="1"/>
        <end position="19"/>
    </location>
</feature>
<evidence type="ECO:0000313" key="2">
    <source>
        <dbReference type="EMBL" id="CNE26477.1"/>
    </source>
</evidence>
<sequence>MIKIFLIVFSILFSSGSLAASNLICGIDKNNDGYLGDESETATCIGNDPGLCPIGKLSCNKLDQNIAVPPNKVCPTGTTLQGSMCIGQSSWNEYYVQLSSSIYKQATWQADYMPTGTWDMYRNLPGDSALVGSGQEFRVYKFATNCIYCSDIILDYANFYTAKLGKYMFTGGSNTLWYSILIRNGNPTSSSPVIDCKIAGYTEKYGFIEYNAQQDKCIFSNVTYTCPVGNGNACVNDGSGYSCSPNKCINVDINKPIDEGDINGGMLVNDGKKTEDGICLDQLYIFSGRGQRCLPSGMSTGYKNCCANKGNALQDNAGSLATMAGGMATISKMYDVAQKGYQAYNAAITAGKTVSQASTLAGSAMQGQMLIAFDPTSLAISVALHFAMEYFMQACDQESMETAMLASSGYCHYVGEYCKKKVPLLGCVQKAEAYCCFNSMLARSIHEQGRPQLSTIGDFGTAKSPQCRGFTPDEFQSVDFSKIDLSEYIEDMTKKATDQIQGEISETIKDFYLQIKPDVSIDSACVISNIIDEISAVNSTFDTNSNDLVDMAEAHSSTYRSLSIEQTRIVNAVFNMPLFL</sequence>
<feature type="chain" id="PRO_5045547216" evidence="1">
    <location>
        <begin position="20"/>
        <end position="580"/>
    </location>
</feature>
<gene>
    <name evidence="2" type="ORF">ERS137959_03381</name>
</gene>
<dbReference type="RefSeq" id="WP_195765843.1">
    <property type="nucleotide sequence ID" value="NZ_CPXJ01000046.1"/>
</dbReference>
<organism evidence="2 3">
    <name type="scientific">Yersinia enterocolitica</name>
    <dbReference type="NCBI Taxonomy" id="630"/>
    <lineage>
        <taxon>Bacteria</taxon>
        <taxon>Pseudomonadati</taxon>
        <taxon>Pseudomonadota</taxon>
        <taxon>Gammaproteobacteria</taxon>
        <taxon>Enterobacterales</taxon>
        <taxon>Yersiniaceae</taxon>
        <taxon>Yersinia</taxon>
    </lineage>
</organism>
<dbReference type="EMBL" id="CPXJ01000046">
    <property type="protein sequence ID" value="CNE26477.1"/>
    <property type="molecule type" value="Genomic_DNA"/>
</dbReference>